<dbReference type="STRING" id="990371.SAMN05421813_11181"/>
<evidence type="ECO:0000313" key="2">
    <source>
        <dbReference type="EMBL" id="SDM40628.1"/>
    </source>
</evidence>
<keyword evidence="1" id="KW-0732">Signal</keyword>
<name>A0A1G9SYY1_9SPHI</name>
<keyword evidence="3" id="KW-1185">Reference proteome</keyword>
<evidence type="ECO:0000313" key="3">
    <source>
        <dbReference type="Proteomes" id="UP000199226"/>
    </source>
</evidence>
<protein>
    <recommendedName>
        <fullName evidence="4">Lipoprotein</fullName>
    </recommendedName>
</protein>
<organism evidence="2 3">
    <name type="scientific">Daejeonella rubra</name>
    <dbReference type="NCBI Taxonomy" id="990371"/>
    <lineage>
        <taxon>Bacteria</taxon>
        <taxon>Pseudomonadati</taxon>
        <taxon>Bacteroidota</taxon>
        <taxon>Sphingobacteriia</taxon>
        <taxon>Sphingobacteriales</taxon>
        <taxon>Sphingobacteriaceae</taxon>
        <taxon>Daejeonella</taxon>
    </lineage>
</organism>
<feature type="chain" id="PRO_5011592267" description="Lipoprotein" evidence="1">
    <location>
        <begin position="19"/>
        <end position="189"/>
    </location>
</feature>
<gene>
    <name evidence="2" type="ORF">SAMN05421813_11181</name>
</gene>
<evidence type="ECO:0000256" key="1">
    <source>
        <dbReference type="SAM" id="SignalP"/>
    </source>
</evidence>
<dbReference type="AlphaFoldDB" id="A0A1G9SYY1"/>
<proteinExistence type="predicted"/>
<dbReference type="Proteomes" id="UP000199226">
    <property type="component" value="Unassembled WGS sequence"/>
</dbReference>
<reference evidence="3" key="1">
    <citation type="submission" date="2016-10" db="EMBL/GenBank/DDBJ databases">
        <authorList>
            <person name="Varghese N."/>
            <person name="Submissions S."/>
        </authorList>
    </citation>
    <scope>NUCLEOTIDE SEQUENCE [LARGE SCALE GENOMIC DNA]</scope>
    <source>
        <strain evidence="3">DSM 24536</strain>
    </source>
</reference>
<sequence>MKRSATLLFILFSTIFMNGCGSETSINENEASAVIADYLESNPEYKTTSFNYGEMSFKGEKDQEELRKYEALEDNGLIKMELIEGKKRFLSKDSTFVYQISLTEKAAPLVISQGKDKAKVKTVTYILDEEKPVNFVKSANKTAKATVTLKREETDFYSFDNSKASNSEFITKTYKLKLKKEAGWVVTGE</sequence>
<feature type="signal peptide" evidence="1">
    <location>
        <begin position="1"/>
        <end position="18"/>
    </location>
</feature>
<dbReference type="RefSeq" id="WP_090704336.1">
    <property type="nucleotide sequence ID" value="NZ_FNHH01000011.1"/>
</dbReference>
<dbReference type="EMBL" id="FNHH01000011">
    <property type="protein sequence ID" value="SDM40628.1"/>
    <property type="molecule type" value="Genomic_DNA"/>
</dbReference>
<accession>A0A1G9SYY1</accession>
<dbReference type="OrthoDB" id="1148341at2"/>
<evidence type="ECO:0008006" key="4">
    <source>
        <dbReference type="Google" id="ProtNLM"/>
    </source>
</evidence>